<feature type="domain" description="HTH marR-type" evidence="1">
    <location>
        <begin position="1"/>
        <end position="136"/>
    </location>
</feature>
<dbReference type="InterPro" id="IPR036388">
    <property type="entry name" value="WH-like_DNA-bd_sf"/>
</dbReference>
<reference evidence="2 3" key="1">
    <citation type="journal article" date="2012" name="J. Bacteriol.">
        <title>Complete genome sequence of Nocardia brasiliensis HUJEG-1.</title>
        <authorList>
            <person name="Vera-Cabrera L."/>
            <person name="Ortiz-Lopez R."/>
            <person name="Elizondo-Gonzalez R."/>
            <person name="Perez-Maya A.A."/>
            <person name="Ocampo-Candiani J."/>
        </authorList>
    </citation>
    <scope>NUCLEOTIDE SEQUENCE [LARGE SCALE GENOMIC DNA]</scope>
    <source>
        <strain evidence="3">ATCC 700358</strain>
    </source>
</reference>
<sequence>MGALVELADNLARVMGEFTRRSIRLPTAEKHTFTTLSVLHTLAHKGPLRLTALKETEQITQPAITQLVQRLERDGLVRRTPDPADGRATLVAVTADGARIVQTRHQERVRRLAELAEALSAEERRAIAAALPALERLAVLMDAQ</sequence>
<dbReference type="InterPro" id="IPR000835">
    <property type="entry name" value="HTH_MarR-typ"/>
</dbReference>
<proteinExistence type="predicted"/>
<dbReference type="InterPro" id="IPR052526">
    <property type="entry name" value="HTH-type_Bedaq_tolerance"/>
</dbReference>
<gene>
    <name evidence="2" type="ORF">O3I_037210</name>
</gene>
<dbReference type="STRING" id="1133849.O3I_037210"/>
<evidence type="ECO:0000313" key="2">
    <source>
        <dbReference type="EMBL" id="AFU05389.1"/>
    </source>
</evidence>
<dbReference type="SUPFAM" id="SSF46785">
    <property type="entry name" value="Winged helix' DNA-binding domain"/>
    <property type="match status" value="1"/>
</dbReference>
<dbReference type="PANTHER" id="PTHR39515:SF2">
    <property type="entry name" value="HTH-TYPE TRANSCRIPTIONAL REGULATOR RV0880"/>
    <property type="match status" value="1"/>
</dbReference>
<keyword evidence="3" id="KW-1185">Reference proteome</keyword>
<dbReference type="Gene3D" id="1.10.10.10">
    <property type="entry name" value="Winged helix-like DNA-binding domain superfamily/Winged helix DNA-binding domain"/>
    <property type="match status" value="1"/>
</dbReference>
<dbReference type="PANTHER" id="PTHR39515">
    <property type="entry name" value="CONSERVED PROTEIN"/>
    <property type="match status" value="1"/>
</dbReference>
<dbReference type="InterPro" id="IPR036390">
    <property type="entry name" value="WH_DNA-bd_sf"/>
</dbReference>
<dbReference type="SMART" id="SM00347">
    <property type="entry name" value="HTH_MARR"/>
    <property type="match status" value="1"/>
</dbReference>
<evidence type="ECO:0000259" key="1">
    <source>
        <dbReference type="PROSITE" id="PS50995"/>
    </source>
</evidence>
<evidence type="ECO:0000313" key="3">
    <source>
        <dbReference type="Proteomes" id="UP000006304"/>
    </source>
</evidence>
<name>K0F6T2_NOCB7</name>
<dbReference type="PRINTS" id="PR00598">
    <property type="entry name" value="HTHMARR"/>
</dbReference>
<dbReference type="Proteomes" id="UP000006304">
    <property type="component" value="Chromosome"/>
</dbReference>
<organism evidence="2 3">
    <name type="scientific">Nocardia brasiliensis (strain ATCC 700358 / HUJEG-1)</name>
    <dbReference type="NCBI Taxonomy" id="1133849"/>
    <lineage>
        <taxon>Bacteria</taxon>
        <taxon>Bacillati</taxon>
        <taxon>Actinomycetota</taxon>
        <taxon>Actinomycetes</taxon>
        <taxon>Mycobacteriales</taxon>
        <taxon>Nocardiaceae</taxon>
        <taxon>Nocardia</taxon>
    </lineage>
</organism>
<accession>K0F6T2</accession>
<dbReference type="PROSITE" id="PS50995">
    <property type="entry name" value="HTH_MARR_2"/>
    <property type="match status" value="1"/>
</dbReference>
<dbReference type="GO" id="GO:0003700">
    <property type="term" value="F:DNA-binding transcription factor activity"/>
    <property type="evidence" value="ECO:0007669"/>
    <property type="project" value="InterPro"/>
</dbReference>
<dbReference type="AlphaFoldDB" id="K0F6T2"/>
<dbReference type="KEGG" id="nbr:O3I_037210"/>
<dbReference type="eggNOG" id="COG1846">
    <property type="taxonomic scope" value="Bacteria"/>
</dbReference>
<dbReference type="Pfam" id="PF01047">
    <property type="entry name" value="MarR"/>
    <property type="match status" value="1"/>
</dbReference>
<dbReference type="EMBL" id="CP003876">
    <property type="protein sequence ID" value="AFU05389.1"/>
    <property type="molecule type" value="Genomic_DNA"/>
</dbReference>
<protein>
    <submittedName>
        <fullName evidence="2">Putative MarR family transcriptional regulator</fullName>
    </submittedName>
</protein>
<dbReference type="RefSeq" id="WP_014988238.1">
    <property type="nucleotide sequence ID" value="NC_018681.1"/>
</dbReference>
<dbReference type="HOGENOM" id="CLU_083287_15_1_11"/>